<name>A0ACA9SAX4_9GLOM</name>
<reference evidence="1" key="1">
    <citation type="submission" date="2021-06" db="EMBL/GenBank/DDBJ databases">
        <authorList>
            <person name="Kallberg Y."/>
            <person name="Tangrot J."/>
            <person name="Rosling A."/>
        </authorList>
    </citation>
    <scope>NUCLEOTIDE SEQUENCE</scope>
    <source>
        <strain evidence="1">MA461A</strain>
    </source>
</reference>
<evidence type="ECO:0000313" key="1">
    <source>
        <dbReference type="EMBL" id="CAG8832504.1"/>
    </source>
</evidence>
<comment type="caution">
    <text evidence="1">The sequence shown here is derived from an EMBL/GenBank/DDBJ whole genome shotgun (WGS) entry which is preliminary data.</text>
</comment>
<keyword evidence="2" id="KW-1185">Reference proteome</keyword>
<sequence length="70" mass="7621">LFFVSTNNTLAVVPTNNTLDVGFILDVRFVLGVIIHWTLDSFLVPTNILNVGLVLNATNTLDIGFILGAY</sequence>
<proteinExistence type="predicted"/>
<protein>
    <submittedName>
        <fullName evidence="1">19961_t:CDS:1</fullName>
    </submittedName>
</protein>
<dbReference type="Proteomes" id="UP000789920">
    <property type="component" value="Unassembled WGS sequence"/>
</dbReference>
<organism evidence="1 2">
    <name type="scientific">Racocetra persica</name>
    <dbReference type="NCBI Taxonomy" id="160502"/>
    <lineage>
        <taxon>Eukaryota</taxon>
        <taxon>Fungi</taxon>
        <taxon>Fungi incertae sedis</taxon>
        <taxon>Mucoromycota</taxon>
        <taxon>Glomeromycotina</taxon>
        <taxon>Glomeromycetes</taxon>
        <taxon>Diversisporales</taxon>
        <taxon>Gigasporaceae</taxon>
        <taxon>Racocetra</taxon>
    </lineage>
</organism>
<dbReference type="EMBL" id="CAJVQC010103931">
    <property type="protein sequence ID" value="CAG8832504.1"/>
    <property type="molecule type" value="Genomic_DNA"/>
</dbReference>
<feature type="non-terminal residue" evidence="1">
    <location>
        <position position="1"/>
    </location>
</feature>
<evidence type="ECO:0000313" key="2">
    <source>
        <dbReference type="Proteomes" id="UP000789920"/>
    </source>
</evidence>
<gene>
    <name evidence="1" type="ORF">RPERSI_LOCUS28479</name>
</gene>
<accession>A0ACA9SAX4</accession>